<evidence type="ECO:0000313" key="3">
    <source>
        <dbReference type="Proteomes" id="UP001232445"/>
    </source>
</evidence>
<dbReference type="InterPro" id="IPR000415">
    <property type="entry name" value="Nitroreductase-like"/>
</dbReference>
<dbReference type="Gene3D" id="3.40.109.10">
    <property type="entry name" value="NADH Oxidase"/>
    <property type="match status" value="1"/>
</dbReference>
<keyword evidence="3" id="KW-1185">Reference proteome</keyword>
<organism evidence="2 3">
    <name type="scientific">Caldalkalibacillus uzonensis</name>
    <dbReference type="NCBI Taxonomy" id="353224"/>
    <lineage>
        <taxon>Bacteria</taxon>
        <taxon>Bacillati</taxon>
        <taxon>Bacillota</taxon>
        <taxon>Bacilli</taxon>
        <taxon>Bacillales</taxon>
        <taxon>Bacillaceae</taxon>
        <taxon>Caldalkalibacillus</taxon>
    </lineage>
</organism>
<dbReference type="EMBL" id="JAUSUQ010000009">
    <property type="protein sequence ID" value="MDQ0339716.1"/>
    <property type="molecule type" value="Genomic_DNA"/>
</dbReference>
<evidence type="ECO:0000313" key="2">
    <source>
        <dbReference type="EMBL" id="MDQ0339716.1"/>
    </source>
</evidence>
<proteinExistence type="predicted"/>
<evidence type="ECO:0000259" key="1">
    <source>
        <dbReference type="Pfam" id="PF00881"/>
    </source>
</evidence>
<gene>
    <name evidence="2" type="ORF">J2S00_002509</name>
</gene>
<dbReference type="Proteomes" id="UP001232445">
    <property type="component" value="Unassembled WGS sequence"/>
</dbReference>
<comment type="caution">
    <text evidence="2">The sequence shown here is derived from an EMBL/GenBank/DDBJ whole genome shotgun (WGS) entry which is preliminary data.</text>
</comment>
<dbReference type="Pfam" id="PF00881">
    <property type="entry name" value="Nitroreductase"/>
    <property type="match status" value="1"/>
</dbReference>
<reference evidence="2 3" key="1">
    <citation type="submission" date="2023-07" db="EMBL/GenBank/DDBJ databases">
        <title>Genomic Encyclopedia of Type Strains, Phase IV (KMG-IV): sequencing the most valuable type-strain genomes for metagenomic binning, comparative biology and taxonomic classification.</title>
        <authorList>
            <person name="Goeker M."/>
        </authorList>
    </citation>
    <scope>NUCLEOTIDE SEQUENCE [LARGE SCALE GENOMIC DNA]</scope>
    <source>
        <strain evidence="2 3">DSM 17740</strain>
    </source>
</reference>
<accession>A0ABU0CTG7</accession>
<feature type="domain" description="Nitroreductase" evidence="1">
    <location>
        <begin position="10"/>
        <end position="73"/>
    </location>
</feature>
<protein>
    <submittedName>
        <fullName evidence="2">Nitroreductase</fullName>
    </submittedName>
</protein>
<dbReference type="SUPFAM" id="SSF55469">
    <property type="entry name" value="FMN-dependent nitroreductase-like"/>
    <property type="match status" value="1"/>
</dbReference>
<dbReference type="InterPro" id="IPR029479">
    <property type="entry name" value="Nitroreductase"/>
</dbReference>
<sequence>MAGDKDHFKTELGYRGYRIQQMEAGMLVQRLLLAASALGMGGHPLLGFDANLCDKIYKMDRQGHTSLIQIPIGPYQPRPWLKGSLHS</sequence>
<name>A0ABU0CTG7_9BACI</name>